<dbReference type="PANTHER" id="PTHR47053:SF1">
    <property type="entry name" value="MUREIN DD-ENDOPEPTIDASE MEPH-RELATED"/>
    <property type="match status" value="1"/>
</dbReference>
<evidence type="ECO:0000256" key="1">
    <source>
        <dbReference type="ARBA" id="ARBA00007074"/>
    </source>
</evidence>
<dbReference type="Pfam" id="PF00877">
    <property type="entry name" value="NLPC_P60"/>
    <property type="match status" value="1"/>
</dbReference>
<dbReference type="GO" id="GO:0006508">
    <property type="term" value="P:proteolysis"/>
    <property type="evidence" value="ECO:0007669"/>
    <property type="project" value="UniProtKB-KW"/>
</dbReference>
<dbReference type="Gene3D" id="3.90.1720.10">
    <property type="entry name" value="endopeptidase domain like (from Nostoc punctiforme)"/>
    <property type="match status" value="1"/>
</dbReference>
<dbReference type="PROSITE" id="PS51935">
    <property type="entry name" value="NLPC_P60"/>
    <property type="match status" value="1"/>
</dbReference>
<keyword evidence="5" id="KW-0732">Signal</keyword>
<protein>
    <recommendedName>
        <fullName evidence="6">NlpC/P60 domain-containing protein</fullName>
    </recommendedName>
</protein>
<feature type="chain" id="PRO_5005603427" description="NlpC/P60 domain-containing protein" evidence="5">
    <location>
        <begin position="25"/>
        <end position="161"/>
    </location>
</feature>
<dbReference type="STRING" id="284581.AMD01_01740"/>
<dbReference type="PATRIC" id="fig|284581.3.peg.607"/>
<organism evidence="7 8">
    <name type="scientific">Priestia koreensis</name>
    <dbReference type="NCBI Taxonomy" id="284581"/>
    <lineage>
        <taxon>Bacteria</taxon>
        <taxon>Bacillati</taxon>
        <taxon>Bacillota</taxon>
        <taxon>Bacilli</taxon>
        <taxon>Bacillales</taxon>
        <taxon>Bacillaceae</taxon>
        <taxon>Priestia</taxon>
    </lineage>
</organism>
<sequence>MKKITLSALLVTGLAMGGTSAASAATTTKPAVPVHKDPSSQLVAYAKTLIGTPYKNGGTTVKGFDSSAFVQHVYKKVGVSLPRTTADLYKQGTVVTLKQVKPGDLLFFDTIDNKKKDINYVGIYVGENKFISVTTKKGVAVSSLDSYWNSKVAAVKHIGVK</sequence>
<feature type="domain" description="NlpC/P60" evidence="6">
    <location>
        <begin position="36"/>
        <end position="159"/>
    </location>
</feature>
<comment type="similarity">
    <text evidence="1">Belongs to the peptidase C40 family.</text>
</comment>
<dbReference type="SUPFAM" id="SSF54001">
    <property type="entry name" value="Cysteine proteinases"/>
    <property type="match status" value="1"/>
</dbReference>
<keyword evidence="2" id="KW-0645">Protease</keyword>
<evidence type="ECO:0000256" key="5">
    <source>
        <dbReference type="SAM" id="SignalP"/>
    </source>
</evidence>
<evidence type="ECO:0000259" key="6">
    <source>
        <dbReference type="PROSITE" id="PS51935"/>
    </source>
</evidence>
<evidence type="ECO:0000256" key="2">
    <source>
        <dbReference type="ARBA" id="ARBA00022670"/>
    </source>
</evidence>
<dbReference type="Proteomes" id="UP000037558">
    <property type="component" value="Unassembled WGS sequence"/>
</dbReference>
<keyword evidence="4" id="KW-0788">Thiol protease</keyword>
<dbReference type="EMBL" id="LILC01000002">
    <property type="protein sequence ID" value="KOO50922.1"/>
    <property type="molecule type" value="Genomic_DNA"/>
</dbReference>
<evidence type="ECO:0000256" key="4">
    <source>
        <dbReference type="ARBA" id="ARBA00022807"/>
    </source>
</evidence>
<gene>
    <name evidence="7" type="ORF">AMD01_01740</name>
</gene>
<keyword evidence="8" id="KW-1185">Reference proteome</keyword>
<evidence type="ECO:0000256" key="3">
    <source>
        <dbReference type="ARBA" id="ARBA00022801"/>
    </source>
</evidence>
<dbReference type="PANTHER" id="PTHR47053">
    <property type="entry name" value="MUREIN DD-ENDOPEPTIDASE MEPH-RELATED"/>
    <property type="match status" value="1"/>
</dbReference>
<accession>A0A0M0LJ27</accession>
<dbReference type="GO" id="GO:0008234">
    <property type="term" value="F:cysteine-type peptidase activity"/>
    <property type="evidence" value="ECO:0007669"/>
    <property type="project" value="UniProtKB-KW"/>
</dbReference>
<dbReference type="AlphaFoldDB" id="A0A0M0LJ27"/>
<dbReference type="InterPro" id="IPR000064">
    <property type="entry name" value="NLP_P60_dom"/>
</dbReference>
<proteinExistence type="inferred from homology"/>
<dbReference type="RefSeq" id="WP_083446411.1">
    <property type="nucleotide sequence ID" value="NZ_JAUKEN010000002.1"/>
</dbReference>
<evidence type="ECO:0000313" key="7">
    <source>
        <dbReference type="EMBL" id="KOO50922.1"/>
    </source>
</evidence>
<dbReference type="InterPro" id="IPR051202">
    <property type="entry name" value="Peptidase_C40"/>
</dbReference>
<feature type="signal peptide" evidence="5">
    <location>
        <begin position="1"/>
        <end position="24"/>
    </location>
</feature>
<dbReference type="InterPro" id="IPR038765">
    <property type="entry name" value="Papain-like_cys_pep_sf"/>
</dbReference>
<keyword evidence="3" id="KW-0378">Hydrolase</keyword>
<reference evidence="8" key="1">
    <citation type="submission" date="2015-08" db="EMBL/GenBank/DDBJ databases">
        <title>Fjat-14210 dsm16467.</title>
        <authorList>
            <person name="Liu B."/>
            <person name="Wang J."/>
            <person name="Zhu Y."/>
            <person name="Liu G."/>
            <person name="Chen Q."/>
            <person name="Chen Z."/>
            <person name="Lan J."/>
            <person name="Che J."/>
            <person name="Ge C."/>
            <person name="Shi H."/>
            <person name="Pan Z."/>
            <person name="Liu X."/>
        </authorList>
    </citation>
    <scope>NUCLEOTIDE SEQUENCE [LARGE SCALE GENOMIC DNA]</scope>
    <source>
        <strain evidence="8">DSM 16467</strain>
    </source>
</reference>
<comment type="caution">
    <text evidence="7">The sequence shown here is derived from an EMBL/GenBank/DDBJ whole genome shotgun (WGS) entry which is preliminary data.</text>
</comment>
<dbReference type="OrthoDB" id="9813368at2"/>
<evidence type="ECO:0000313" key="8">
    <source>
        <dbReference type="Proteomes" id="UP000037558"/>
    </source>
</evidence>
<name>A0A0M0LJ27_9BACI</name>